<organism evidence="2 3">
    <name type="scientific">Phocoenobacter skyensis</name>
    <dbReference type="NCBI Taxonomy" id="97481"/>
    <lineage>
        <taxon>Bacteria</taxon>
        <taxon>Pseudomonadati</taxon>
        <taxon>Pseudomonadota</taxon>
        <taxon>Gammaproteobacteria</taxon>
        <taxon>Pasteurellales</taxon>
        <taxon>Pasteurellaceae</taxon>
        <taxon>Phocoenobacter</taxon>
    </lineage>
</organism>
<dbReference type="AlphaFoldDB" id="A0A1H7XUY7"/>
<reference evidence="3" key="1">
    <citation type="submission" date="2016-10" db="EMBL/GenBank/DDBJ databases">
        <authorList>
            <person name="Varghese N."/>
            <person name="Submissions S."/>
        </authorList>
    </citation>
    <scope>NUCLEOTIDE SEQUENCE [LARGE SCALE GENOMIC DNA]</scope>
    <source>
        <strain evidence="3">DSM 24204</strain>
    </source>
</reference>
<evidence type="ECO:0000313" key="2">
    <source>
        <dbReference type="EMBL" id="SEM37752.1"/>
    </source>
</evidence>
<feature type="domain" description="Cyanophage baseplate Pam3 plug gp18" evidence="1">
    <location>
        <begin position="5"/>
        <end position="102"/>
    </location>
</feature>
<dbReference type="GeneID" id="83545287"/>
<dbReference type="STRING" id="97481.SAMN05444853_11461"/>
<accession>A0A1H7XUY7</accession>
<dbReference type="RefSeq" id="WP_090922102.1">
    <property type="nucleotide sequence ID" value="NZ_CP016180.1"/>
</dbReference>
<gene>
    <name evidence="2" type="ORF">SAMN05444853_11461</name>
</gene>
<dbReference type="EMBL" id="FOBN01000014">
    <property type="protein sequence ID" value="SEM37752.1"/>
    <property type="molecule type" value="Genomic_DNA"/>
</dbReference>
<sequence length="104" mass="11904">MVTVITVPDLNDSVGEIDINGRTYYLSFSWNSEGEFWVLGVQDSEQETIISGIKMVSNIDLFAKYRYLDIPKVRMIVSMSNGQGKPDRDSFNKREAELIYESEI</sequence>
<dbReference type="Proteomes" id="UP000198883">
    <property type="component" value="Unassembled WGS sequence"/>
</dbReference>
<protein>
    <recommendedName>
        <fullName evidence="1">Cyanophage baseplate Pam3 plug gp18 domain-containing protein</fullName>
    </recommendedName>
</protein>
<dbReference type="OrthoDB" id="5465444at2"/>
<proteinExistence type="predicted"/>
<dbReference type="InterPro" id="IPR054252">
    <property type="entry name" value="Pam3_gp18"/>
</dbReference>
<evidence type="ECO:0000259" key="1">
    <source>
        <dbReference type="Pfam" id="PF22479"/>
    </source>
</evidence>
<name>A0A1H7XUY7_9PAST</name>
<evidence type="ECO:0000313" key="3">
    <source>
        <dbReference type="Proteomes" id="UP000198883"/>
    </source>
</evidence>
<dbReference type="Pfam" id="PF22479">
    <property type="entry name" value="Pam3_gp18"/>
    <property type="match status" value="1"/>
</dbReference>